<name>A0A183TU11_SCHSO</name>
<feature type="chain" id="PRO_5043141652" evidence="2">
    <location>
        <begin position="17"/>
        <end position="158"/>
    </location>
</feature>
<sequence length="158" mass="17988">MLFKLLLILRLTAVHAAIAQEAHSNSQTSQYNGEKVIFQQKHIYPQHEDQEVVAESNQPNAINPIESGTQNEFEEKYLNVLELNSSTTDTEFEGMRAEYDNIDGKHSLVQTSEEVVKESRQIKARTKPETKTSDTVRSVNRQPGRTTMSDYRSVSNDM</sequence>
<dbReference type="WBParaSite" id="SSLN_0002070101-mRNA-1">
    <property type="protein sequence ID" value="SSLN_0002070101-mRNA-1"/>
    <property type="gene ID" value="SSLN_0002070101"/>
</dbReference>
<dbReference type="EMBL" id="UYSU01050875">
    <property type="protein sequence ID" value="VDM06345.1"/>
    <property type="molecule type" value="Genomic_DNA"/>
</dbReference>
<dbReference type="AlphaFoldDB" id="A0A183TU11"/>
<evidence type="ECO:0000313" key="3">
    <source>
        <dbReference type="EMBL" id="VDM06345.1"/>
    </source>
</evidence>
<reference evidence="3 4" key="2">
    <citation type="submission" date="2018-11" db="EMBL/GenBank/DDBJ databases">
        <authorList>
            <consortium name="Pathogen Informatics"/>
        </authorList>
    </citation>
    <scope>NUCLEOTIDE SEQUENCE [LARGE SCALE GENOMIC DNA]</scope>
    <source>
        <strain evidence="3 4">NST_G2</strain>
    </source>
</reference>
<evidence type="ECO:0000256" key="2">
    <source>
        <dbReference type="SAM" id="SignalP"/>
    </source>
</evidence>
<feature type="compositionally biased region" description="Basic and acidic residues" evidence="1">
    <location>
        <begin position="119"/>
        <end position="134"/>
    </location>
</feature>
<gene>
    <name evidence="3" type="ORF">SSLN_LOCUS19959</name>
</gene>
<evidence type="ECO:0000313" key="4">
    <source>
        <dbReference type="Proteomes" id="UP000275846"/>
    </source>
</evidence>
<feature type="signal peptide" evidence="2">
    <location>
        <begin position="1"/>
        <end position="16"/>
    </location>
</feature>
<feature type="compositionally biased region" description="Polar residues" evidence="1">
    <location>
        <begin position="135"/>
        <end position="158"/>
    </location>
</feature>
<keyword evidence="2" id="KW-0732">Signal</keyword>
<keyword evidence="4" id="KW-1185">Reference proteome</keyword>
<dbReference type="Proteomes" id="UP000275846">
    <property type="component" value="Unassembled WGS sequence"/>
</dbReference>
<reference evidence="5" key="1">
    <citation type="submission" date="2016-06" db="UniProtKB">
        <authorList>
            <consortium name="WormBaseParasite"/>
        </authorList>
    </citation>
    <scope>IDENTIFICATION</scope>
</reference>
<proteinExistence type="predicted"/>
<feature type="region of interest" description="Disordered" evidence="1">
    <location>
        <begin position="119"/>
        <end position="158"/>
    </location>
</feature>
<protein>
    <submittedName>
        <fullName evidence="5">Secreted protein</fullName>
    </submittedName>
</protein>
<evidence type="ECO:0000313" key="5">
    <source>
        <dbReference type="WBParaSite" id="SSLN_0002070101-mRNA-1"/>
    </source>
</evidence>
<organism evidence="5">
    <name type="scientific">Schistocephalus solidus</name>
    <name type="common">Tapeworm</name>
    <dbReference type="NCBI Taxonomy" id="70667"/>
    <lineage>
        <taxon>Eukaryota</taxon>
        <taxon>Metazoa</taxon>
        <taxon>Spiralia</taxon>
        <taxon>Lophotrochozoa</taxon>
        <taxon>Platyhelminthes</taxon>
        <taxon>Cestoda</taxon>
        <taxon>Eucestoda</taxon>
        <taxon>Diphyllobothriidea</taxon>
        <taxon>Diphyllobothriidae</taxon>
        <taxon>Schistocephalus</taxon>
    </lineage>
</organism>
<evidence type="ECO:0000256" key="1">
    <source>
        <dbReference type="SAM" id="MobiDB-lite"/>
    </source>
</evidence>
<accession>A0A183TU11</accession>